<evidence type="ECO:0000313" key="4">
    <source>
        <dbReference type="Proteomes" id="UP000584867"/>
    </source>
</evidence>
<dbReference type="EMBL" id="JACHIO010000017">
    <property type="protein sequence ID" value="MBB5065469.1"/>
    <property type="molecule type" value="Genomic_DNA"/>
</dbReference>
<dbReference type="Proteomes" id="UP000584867">
    <property type="component" value="Unassembled WGS sequence"/>
</dbReference>
<dbReference type="PANTHER" id="PTHR43312">
    <property type="entry name" value="D-THREO-ALDOSE 1-DEHYDROGENASE"/>
    <property type="match status" value="1"/>
</dbReference>
<dbReference type="PANTHER" id="PTHR43312:SF1">
    <property type="entry name" value="NADP-DEPENDENT OXIDOREDUCTASE DOMAIN-CONTAINING PROTEIN"/>
    <property type="match status" value="1"/>
</dbReference>
<evidence type="ECO:0000259" key="2">
    <source>
        <dbReference type="Pfam" id="PF00248"/>
    </source>
</evidence>
<dbReference type="InterPro" id="IPR053135">
    <property type="entry name" value="AKR2_Oxidoreductase"/>
</dbReference>
<sequence length="335" mass="36575">MQTLKLADTGRTTTQLGYGCSSLMGALGRRGSLALLEAAYDAGIRHFDVAPMYGYGEAEACVGEFRQRHRDEITITTKYGIPPARNRALLGIARRLAGPIVQHVPALKQRLSRAASAVAAPAEKASFTAEQAKASLERSLAALKTDRIDAWLLHDAEADDLRDDGLLRFLEDSVAKGTLGTFGIGSDRNQVEALLQERAGYCRVLQYQWSILDEAIALGGPFRIHHRALTDNFRSLHAALIADPERCSRWSDEVGVDLDDRGILAAVMLKASFVFNPDSIVLVSTKNPNHIRENVRVAGEPALVAPARRLHALMQREARREGLPSTTTPSRMTAS</sequence>
<evidence type="ECO:0000256" key="1">
    <source>
        <dbReference type="SAM" id="MobiDB-lite"/>
    </source>
</evidence>
<evidence type="ECO:0000313" key="3">
    <source>
        <dbReference type="EMBL" id="MBB5065469.1"/>
    </source>
</evidence>
<dbReference type="InterPro" id="IPR023210">
    <property type="entry name" value="NADP_OxRdtase_dom"/>
</dbReference>
<dbReference type="InterPro" id="IPR036812">
    <property type="entry name" value="NAD(P)_OxRdtase_dom_sf"/>
</dbReference>
<proteinExistence type="predicted"/>
<name>A0A7W7ZSQ5_9BACT</name>
<gene>
    <name evidence="3" type="ORF">HDF15_003837</name>
</gene>
<organism evidence="3 4">
    <name type="scientific">Granulicella mallensis</name>
    <dbReference type="NCBI Taxonomy" id="940614"/>
    <lineage>
        <taxon>Bacteria</taxon>
        <taxon>Pseudomonadati</taxon>
        <taxon>Acidobacteriota</taxon>
        <taxon>Terriglobia</taxon>
        <taxon>Terriglobales</taxon>
        <taxon>Acidobacteriaceae</taxon>
        <taxon>Granulicella</taxon>
    </lineage>
</organism>
<comment type="caution">
    <text evidence="3">The sequence shown here is derived from an EMBL/GenBank/DDBJ whole genome shotgun (WGS) entry which is preliminary data.</text>
</comment>
<dbReference type="SUPFAM" id="SSF51430">
    <property type="entry name" value="NAD(P)-linked oxidoreductase"/>
    <property type="match status" value="1"/>
</dbReference>
<feature type="compositionally biased region" description="Polar residues" evidence="1">
    <location>
        <begin position="324"/>
        <end position="335"/>
    </location>
</feature>
<dbReference type="Gene3D" id="3.20.20.100">
    <property type="entry name" value="NADP-dependent oxidoreductase domain"/>
    <property type="match status" value="1"/>
</dbReference>
<dbReference type="AlphaFoldDB" id="A0A7W7ZSQ5"/>
<reference evidence="3 4" key="1">
    <citation type="submission" date="2020-08" db="EMBL/GenBank/DDBJ databases">
        <title>Genomic Encyclopedia of Type Strains, Phase IV (KMG-V): Genome sequencing to study the core and pangenomes of soil and plant-associated prokaryotes.</title>
        <authorList>
            <person name="Whitman W."/>
        </authorList>
    </citation>
    <scope>NUCLEOTIDE SEQUENCE [LARGE SCALE GENOMIC DNA]</scope>
    <source>
        <strain evidence="3 4">X5P3</strain>
    </source>
</reference>
<feature type="domain" description="NADP-dependent oxidoreductase" evidence="2">
    <location>
        <begin position="16"/>
        <end position="212"/>
    </location>
</feature>
<dbReference type="Pfam" id="PF00248">
    <property type="entry name" value="Aldo_ket_red"/>
    <property type="match status" value="1"/>
</dbReference>
<protein>
    <submittedName>
        <fullName evidence="3">Aryl-alcohol dehydrogenase-like predicted oxidoreductase</fullName>
    </submittedName>
</protein>
<dbReference type="RefSeq" id="WP_184258183.1">
    <property type="nucleotide sequence ID" value="NZ_JACHIO010000017.1"/>
</dbReference>
<feature type="region of interest" description="Disordered" evidence="1">
    <location>
        <begin position="315"/>
        <end position="335"/>
    </location>
</feature>
<accession>A0A7W7ZSQ5</accession>